<dbReference type="AlphaFoldDB" id="A0A399R8X2"/>
<feature type="domain" description="Prepilin type IV endopeptidase peptidase" evidence="4">
    <location>
        <begin position="103"/>
        <end position="211"/>
    </location>
</feature>
<evidence type="ECO:0000256" key="1">
    <source>
        <dbReference type="ARBA" id="ARBA00005801"/>
    </source>
</evidence>
<proteinExistence type="inferred from homology"/>
<dbReference type="PRINTS" id="PR00864">
    <property type="entry name" value="PREPILNPTASE"/>
</dbReference>
<evidence type="ECO:0000259" key="4">
    <source>
        <dbReference type="Pfam" id="PF01478"/>
    </source>
</evidence>
<name>A0A399R8X2_9PROT</name>
<dbReference type="RefSeq" id="WP_119376387.1">
    <property type="nucleotide sequence ID" value="NZ_QWFX01000013.1"/>
</dbReference>
<dbReference type="OrthoDB" id="9789291at2"/>
<evidence type="ECO:0000313" key="6">
    <source>
        <dbReference type="Proteomes" id="UP000266385"/>
    </source>
</evidence>
<dbReference type="PANTHER" id="PTHR30487:SF0">
    <property type="entry name" value="PREPILIN LEADER PEPTIDASE_N-METHYLTRANSFERASE-RELATED"/>
    <property type="match status" value="1"/>
</dbReference>
<dbReference type="Proteomes" id="UP000266385">
    <property type="component" value="Unassembled WGS sequence"/>
</dbReference>
<dbReference type="Pfam" id="PF01478">
    <property type="entry name" value="Peptidase_A24"/>
    <property type="match status" value="1"/>
</dbReference>
<dbReference type="GO" id="GO:0004190">
    <property type="term" value="F:aspartic-type endopeptidase activity"/>
    <property type="evidence" value="ECO:0007669"/>
    <property type="project" value="InterPro"/>
</dbReference>
<sequence length="252" mass="26980">MARHHGGFACSIYDCSAVRLPANPENVPAFAFPIRWADGLAVSQSATDGTWTWAGHAGKGMQRSLLMRLNLVLLSRFLLAVCAIIIPISAWLFAPVDTVILSCLFGWVLLALAVIDFRSLLLPDPLTLAAALLGALMVATTRPNDWLEHLIGGVAGYLVLFLVETVYLRLRGRDGLGRGDAKLLGAIGLWVGWTRLPDVLLLASLTGLLAALTANRLLKKELSASTPVAFGPWLALAGWISWLAGPLLVPSV</sequence>
<dbReference type="PANTHER" id="PTHR30487">
    <property type="entry name" value="TYPE 4 PREPILIN-LIKE PROTEINS LEADER PEPTIDE-PROCESSING ENZYME"/>
    <property type="match status" value="1"/>
</dbReference>
<dbReference type="InterPro" id="IPR000045">
    <property type="entry name" value="Prepilin_IV_endopep_pep"/>
</dbReference>
<feature type="transmembrane region" description="Helical" evidence="3">
    <location>
        <begin position="122"/>
        <end position="140"/>
    </location>
</feature>
<dbReference type="GO" id="GO:0006465">
    <property type="term" value="P:signal peptide processing"/>
    <property type="evidence" value="ECO:0007669"/>
    <property type="project" value="TreeGrafter"/>
</dbReference>
<dbReference type="GO" id="GO:0005886">
    <property type="term" value="C:plasma membrane"/>
    <property type="evidence" value="ECO:0007669"/>
    <property type="project" value="TreeGrafter"/>
</dbReference>
<evidence type="ECO:0000256" key="2">
    <source>
        <dbReference type="RuleBase" id="RU003793"/>
    </source>
</evidence>
<comment type="caution">
    <text evidence="5">The sequence shown here is derived from an EMBL/GenBank/DDBJ whole genome shotgun (WGS) entry which is preliminary data.</text>
</comment>
<evidence type="ECO:0000313" key="5">
    <source>
        <dbReference type="EMBL" id="RIJ27848.1"/>
    </source>
</evidence>
<accession>A0A399R8X2</accession>
<feature type="transmembrane region" description="Helical" evidence="3">
    <location>
        <begin position="69"/>
        <end position="93"/>
    </location>
</feature>
<organism evidence="5 6">
    <name type="scientific">Henriciella mobilis</name>
    <dbReference type="NCBI Taxonomy" id="2305467"/>
    <lineage>
        <taxon>Bacteria</taxon>
        <taxon>Pseudomonadati</taxon>
        <taxon>Pseudomonadota</taxon>
        <taxon>Alphaproteobacteria</taxon>
        <taxon>Hyphomonadales</taxon>
        <taxon>Hyphomonadaceae</taxon>
        <taxon>Henriciella</taxon>
    </lineage>
</organism>
<dbReference type="InterPro" id="IPR050882">
    <property type="entry name" value="Prepilin_peptidase/N-MTase"/>
</dbReference>
<dbReference type="EMBL" id="QWFX01000013">
    <property type="protein sequence ID" value="RIJ27848.1"/>
    <property type="molecule type" value="Genomic_DNA"/>
</dbReference>
<gene>
    <name evidence="5" type="ORF">D1223_10505</name>
</gene>
<feature type="transmembrane region" description="Helical" evidence="3">
    <location>
        <begin position="146"/>
        <end position="163"/>
    </location>
</feature>
<keyword evidence="6" id="KW-1185">Reference proteome</keyword>
<feature type="transmembrane region" description="Helical" evidence="3">
    <location>
        <begin position="99"/>
        <end position="115"/>
    </location>
</feature>
<keyword evidence="3" id="KW-0812">Transmembrane</keyword>
<dbReference type="Gene3D" id="1.20.120.1220">
    <property type="match status" value="1"/>
</dbReference>
<protein>
    <submittedName>
        <fullName evidence="5">Prepilin peptidase</fullName>
    </submittedName>
</protein>
<dbReference type="InterPro" id="IPR014032">
    <property type="entry name" value="Peptidase_A24A_bac"/>
</dbReference>
<comment type="similarity">
    <text evidence="1 2">Belongs to the peptidase A24 family.</text>
</comment>
<keyword evidence="3" id="KW-1133">Transmembrane helix</keyword>
<feature type="transmembrane region" description="Helical" evidence="3">
    <location>
        <begin position="230"/>
        <end position="249"/>
    </location>
</feature>
<evidence type="ECO:0000256" key="3">
    <source>
        <dbReference type="SAM" id="Phobius"/>
    </source>
</evidence>
<keyword evidence="3" id="KW-0472">Membrane</keyword>
<reference evidence="5 6" key="1">
    <citation type="submission" date="2018-08" db="EMBL/GenBank/DDBJ databases">
        <title>Henriciella mobilis sp. nov., isolated from seawater.</title>
        <authorList>
            <person name="Cheng H."/>
            <person name="Wu Y.-H."/>
            <person name="Xu X.-W."/>
            <person name="Guo L.-L."/>
        </authorList>
    </citation>
    <scope>NUCLEOTIDE SEQUENCE [LARGE SCALE GENOMIC DNA]</scope>
    <source>
        <strain evidence="5 6">JN25</strain>
    </source>
</reference>
<feature type="transmembrane region" description="Helical" evidence="3">
    <location>
        <begin position="199"/>
        <end position="218"/>
    </location>
</feature>